<dbReference type="PANTHER" id="PTHR43459:SF3">
    <property type="entry name" value="ENOYL-COA HYDRATASE ECHA15 (ENOYL HYDRASE) (UNSATURATED ACYL-COA HYDRATASE) (CROTONASE)-RELATED"/>
    <property type="match status" value="1"/>
</dbReference>
<protein>
    <submittedName>
        <fullName evidence="2">Short-chain-enoyl-CoA hydratase</fullName>
        <ecNumber evidence="2">4.2.1.150</ecNumber>
    </submittedName>
</protein>
<comment type="similarity">
    <text evidence="1">Belongs to the enoyl-CoA hydratase/isomerase family.</text>
</comment>
<dbReference type="CDD" id="cd06558">
    <property type="entry name" value="crotonase-like"/>
    <property type="match status" value="1"/>
</dbReference>
<evidence type="ECO:0000256" key="1">
    <source>
        <dbReference type="ARBA" id="ARBA00005254"/>
    </source>
</evidence>
<evidence type="ECO:0000313" key="2">
    <source>
        <dbReference type="EMBL" id="XAY08510.1"/>
    </source>
</evidence>
<dbReference type="InterPro" id="IPR001753">
    <property type="entry name" value="Enoyl-CoA_hydra/iso"/>
</dbReference>
<dbReference type="Pfam" id="PF00378">
    <property type="entry name" value="ECH_1"/>
    <property type="match status" value="1"/>
</dbReference>
<dbReference type="EC" id="4.2.1.150" evidence="2"/>
<dbReference type="RefSeq" id="WP_354699689.1">
    <property type="nucleotide sequence ID" value="NZ_CP114014.1"/>
</dbReference>
<dbReference type="KEGG" id="parq:DSM112329_05411"/>
<name>A0AAU7B4K6_9ACTN</name>
<sequence length="266" mass="27732">MTAATFTSLAVAVGADGVAELTLTRPDVMNRFDDLLHVELTAAVQELRANPDVRAVVLASTGKVFSAGGDFDLMREANADVATRLRIVDDGRRLLGALLDLPQPLVVALHGAAIGLGATVVLASDAVVAARAATLADPHVALGLVAGDGGCLVWPQAVGMLRARRHLLTGDPIDAERAYAMGLVTDLVDTPDDALPAARALAGRMAALPPLAVQGTKRALNRVTQQRAGEVVDLAFAHEETTLASDDLLEAITAFQERRPGVFRGT</sequence>
<reference evidence="2" key="1">
    <citation type="submission" date="2022-12" db="EMBL/GenBank/DDBJ databases">
        <title>Paraconexibacter alkalitolerans sp. nov. and Baekduia alba sp. nov., isolated from soil and emended description of the genera Paraconexibacter (Chun et al., 2020) and Baekduia (An et al., 2020).</title>
        <authorList>
            <person name="Vieira S."/>
            <person name="Huber K.J."/>
            <person name="Geppert A."/>
            <person name="Wolf J."/>
            <person name="Neumann-Schaal M."/>
            <person name="Muesken M."/>
            <person name="Overmann J."/>
        </authorList>
    </citation>
    <scope>NUCLEOTIDE SEQUENCE</scope>
    <source>
        <strain evidence="2">AEG42_29</strain>
    </source>
</reference>
<dbReference type="Gene3D" id="3.90.226.10">
    <property type="entry name" value="2-enoyl-CoA Hydratase, Chain A, domain 1"/>
    <property type="match status" value="1"/>
</dbReference>
<dbReference type="InterPro" id="IPR029045">
    <property type="entry name" value="ClpP/crotonase-like_dom_sf"/>
</dbReference>
<keyword evidence="2" id="KW-0456">Lyase</keyword>
<dbReference type="GO" id="GO:0018812">
    <property type="term" value="F:3-hydroxyacyl-CoA dehydratase activity"/>
    <property type="evidence" value="ECO:0007669"/>
    <property type="project" value="UniProtKB-EC"/>
</dbReference>
<proteinExistence type="inferred from homology"/>
<dbReference type="PANTHER" id="PTHR43459">
    <property type="entry name" value="ENOYL-COA HYDRATASE"/>
    <property type="match status" value="1"/>
</dbReference>
<dbReference type="AlphaFoldDB" id="A0AAU7B4K6"/>
<organism evidence="2">
    <name type="scientific">Paraconexibacter sp. AEG42_29</name>
    <dbReference type="NCBI Taxonomy" id="2997339"/>
    <lineage>
        <taxon>Bacteria</taxon>
        <taxon>Bacillati</taxon>
        <taxon>Actinomycetota</taxon>
        <taxon>Thermoleophilia</taxon>
        <taxon>Solirubrobacterales</taxon>
        <taxon>Paraconexibacteraceae</taxon>
        <taxon>Paraconexibacter</taxon>
    </lineage>
</organism>
<gene>
    <name evidence="2" type="primary">crt_5</name>
    <name evidence="2" type="ORF">DSM112329_05411</name>
</gene>
<dbReference type="Gene3D" id="1.10.12.10">
    <property type="entry name" value="Lyase 2-enoyl-coa Hydratase, Chain A, domain 2"/>
    <property type="match status" value="1"/>
</dbReference>
<dbReference type="InterPro" id="IPR014748">
    <property type="entry name" value="Enoyl-CoA_hydra_C"/>
</dbReference>
<dbReference type="EMBL" id="CP114014">
    <property type="protein sequence ID" value="XAY08510.1"/>
    <property type="molecule type" value="Genomic_DNA"/>
</dbReference>
<accession>A0AAU7B4K6</accession>
<dbReference type="SUPFAM" id="SSF52096">
    <property type="entry name" value="ClpP/crotonase"/>
    <property type="match status" value="1"/>
</dbReference>